<keyword evidence="1" id="KW-1133">Transmembrane helix</keyword>
<protein>
    <submittedName>
        <fullName evidence="2">Uncharacterized protein</fullName>
    </submittedName>
</protein>
<reference evidence="2" key="1">
    <citation type="submission" date="2018-06" db="EMBL/GenBank/DDBJ databases">
        <authorList>
            <person name="Zhirakovskaya E."/>
        </authorList>
    </citation>
    <scope>NUCLEOTIDE SEQUENCE</scope>
</reference>
<dbReference type="EMBL" id="UOEK01000217">
    <property type="protein sequence ID" value="VAW01684.1"/>
    <property type="molecule type" value="Genomic_DNA"/>
</dbReference>
<evidence type="ECO:0000313" key="2">
    <source>
        <dbReference type="EMBL" id="VAW01684.1"/>
    </source>
</evidence>
<organism evidence="2">
    <name type="scientific">hydrothermal vent metagenome</name>
    <dbReference type="NCBI Taxonomy" id="652676"/>
    <lineage>
        <taxon>unclassified sequences</taxon>
        <taxon>metagenomes</taxon>
        <taxon>ecological metagenomes</taxon>
    </lineage>
</organism>
<evidence type="ECO:0000256" key="1">
    <source>
        <dbReference type="SAM" id="Phobius"/>
    </source>
</evidence>
<dbReference type="AlphaFoldDB" id="A0A3B0SYR5"/>
<feature type="transmembrane region" description="Helical" evidence="1">
    <location>
        <begin position="6"/>
        <end position="26"/>
    </location>
</feature>
<sequence length="42" mass="4701">MLELASEISIWMTVSAIFGFAVGWTARGRKRQSGSGAKRRMR</sequence>
<keyword evidence="1" id="KW-0472">Membrane</keyword>
<keyword evidence="1" id="KW-0812">Transmembrane</keyword>
<name>A0A3B0SYR5_9ZZZZ</name>
<gene>
    <name evidence="2" type="ORF">MNBD_ACTINO02-133</name>
</gene>
<proteinExistence type="predicted"/>
<accession>A0A3B0SYR5</accession>